<dbReference type="Proteomes" id="UP000236291">
    <property type="component" value="Unassembled WGS sequence"/>
</dbReference>
<feature type="non-terminal residue" evidence="1">
    <location>
        <position position="23"/>
    </location>
</feature>
<evidence type="ECO:0000313" key="1">
    <source>
        <dbReference type="EMBL" id="PNX67657.1"/>
    </source>
</evidence>
<reference evidence="1 2" key="2">
    <citation type="journal article" date="2017" name="Front. Plant Sci.">
        <title>Gene Classification and Mining of Molecular Markers Useful in Red Clover (Trifolium pratense) Breeding.</title>
        <authorList>
            <person name="Istvanek J."/>
            <person name="Dluhosova J."/>
            <person name="Dluhos P."/>
            <person name="Patkova L."/>
            <person name="Nedelnik J."/>
            <person name="Repkova J."/>
        </authorList>
    </citation>
    <scope>NUCLEOTIDE SEQUENCE [LARGE SCALE GENOMIC DNA]</scope>
    <source>
        <strain evidence="2">cv. Tatra</strain>
        <tissue evidence="1">Young leaves</tissue>
    </source>
</reference>
<dbReference type="EMBL" id="ASHM01213775">
    <property type="protein sequence ID" value="PNX67657.1"/>
    <property type="molecule type" value="Genomic_DNA"/>
</dbReference>
<gene>
    <name evidence="1" type="ORF">L195_g063622</name>
</gene>
<reference evidence="1 2" key="1">
    <citation type="journal article" date="2014" name="Am. J. Bot.">
        <title>Genome assembly and annotation for red clover (Trifolium pratense; Fabaceae).</title>
        <authorList>
            <person name="Istvanek J."/>
            <person name="Jaros M."/>
            <person name="Krenek A."/>
            <person name="Repkova J."/>
        </authorList>
    </citation>
    <scope>NUCLEOTIDE SEQUENCE [LARGE SCALE GENOMIC DNA]</scope>
    <source>
        <strain evidence="2">cv. Tatra</strain>
        <tissue evidence="1">Young leaves</tissue>
    </source>
</reference>
<protein>
    <submittedName>
        <fullName evidence="1">Uncharacterized protein</fullName>
    </submittedName>
</protein>
<organism evidence="1 2">
    <name type="scientific">Trifolium pratense</name>
    <name type="common">Red clover</name>
    <dbReference type="NCBI Taxonomy" id="57577"/>
    <lineage>
        <taxon>Eukaryota</taxon>
        <taxon>Viridiplantae</taxon>
        <taxon>Streptophyta</taxon>
        <taxon>Embryophyta</taxon>
        <taxon>Tracheophyta</taxon>
        <taxon>Spermatophyta</taxon>
        <taxon>Magnoliopsida</taxon>
        <taxon>eudicotyledons</taxon>
        <taxon>Gunneridae</taxon>
        <taxon>Pentapetalae</taxon>
        <taxon>rosids</taxon>
        <taxon>fabids</taxon>
        <taxon>Fabales</taxon>
        <taxon>Fabaceae</taxon>
        <taxon>Papilionoideae</taxon>
        <taxon>50 kb inversion clade</taxon>
        <taxon>NPAAA clade</taxon>
        <taxon>Hologalegina</taxon>
        <taxon>IRL clade</taxon>
        <taxon>Trifolieae</taxon>
        <taxon>Trifolium</taxon>
    </lineage>
</organism>
<sequence>MLEVEEVVVQLVELSKILRVEEG</sequence>
<comment type="caution">
    <text evidence="1">The sequence shown here is derived from an EMBL/GenBank/DDBJ whole genome shotgun (WGS) entry which is preliminary data.</text>
</comment>
<name>A0A2K3KMY2_TRIPR</name>
<proteinExistence type="predicted"/>
<evidence type="ECO:0000313" key="2">
    <source>
        <dbReference type="Proteomes" id="UP000236291"/>
    </source>
</evidence>
<dbReference type="AlphaFoldDB" id="A0A2K3KMY2"/>
<accession>A0A2K3KMY2</accession>